<reference evidence="1 2" key="1">
    <citation type="submission" date="2016-04" db="EMBL/GenBank/DDBJ databases">
        <title>Evolutionary innovation and constraint leading to complex multicellularity in the Ascomycota.</title>
        <authorList>
            <person name="Cisse O."/>
            <person name="Nguyen A."/>
            <person name="Hewitt D.A."/>
            <person name="Jedd G."/>
            <person name="Stajich J.E."/>
        </authorList>
    </citation>
    <scope>NUCLEOTIDE SEQUENCE [LARGE SCALE GENOMIC DNA]</scope>
    <source>
        <strain evidence="1 2">DAH-3</strain>
    </source>
</reference>
<proteinExistence type="predicted"/>
<evidence type="ECO:0000313" key="1">
    <source>
        <dbReference type="EMBL" id="OLL22760.1"/>
    </source>
</evidence>
<dbReference type="Proteomes" id="UP000186594">
    <property type="component" value="Unassembled WGS sequence"/>
</dbReference>
<evidence type="ECO:0000313" key="2">
    <source>
        <dbReference type="Proteomes" id="UP000186594"/>
    </source>
</evidence>
<keyword evidence="2" id="KW-1185">Reference proteome</keyword>
<gene>
    <name evidence="1" type="ORF">NEOLI_003713</name>
</gene>
<sequence>MVPSATLKEEFDDSLNVIIPDDLRIWIAYDLKQRFGLAANDVYQIGVTAKFQPDVEFIFPK</sequence>
<protein>
    <submittedName>
        <fullName evidence="1">Uncharacterized protein</fullName>
    </submittedName>
</protein>
<dbReference type="AlphaFoldDB" id="A0A1U7LJC6"/>
<comment type="caution">
    <text evidence="1">The sequence shown here is derived from an EMBL/GenBank/DDBJ whole genome shotgun (WGS) entry which is preliminary data.</text>
</comment>
<organism evidence="1 2">
    <name type="scientific">Neolecta irregularis (strain DAH-3)</name>
    <dbReference type="NCBI Taxonomy" id="1198029"/>
    <lineage>
        <taxon>Eukaryota</taxon>
        <taxon>Fungi</taxon>
        <taxon>Dikarya</taxon>
        <taxon>Ascomycota</taxon>
        <taxon>Taphrinomycotina</taxon>
        <taxon>Neolectales</taxon>
        <taxon>Neolectaceae</taxon>
        <taxon>Neolecta</taxon>
    </lineage>
</organism>
<dbReference type="EMBL" id="LXFE01002833">
    <property type="protein sequence ID" value="OLL22760.1"/>
    <property type="molecule type" value="Genomic_DNA"/>
</dbReference>
<name>A0A1U7LJC6_NEOID</name>
<accession>A0A1U7LJC6</accession>